<keyword evidence="2" id="KW-1185">Reference proteome</keyword>
<gene>
    <name evidence="1" type="ORF">DSO57_1039143</name>
</gene>
<evidence type="ECO:0000313" key="1">
    <source>
        <dbReference type="EMBL" id="KAJ9067437.1"/>
    </source>
</evidence>
<proteinExistence type="predicted"/>
<sequence>GSAEHILNALRSFLGPVGGFGRGIVPLLLMGWILIDAAGGQWDSLKRKKTLVWAQTINLHISPGLHFNPHQMLGDLYWIVLGCLSKDLPRNSKKSPPQYCLQTSSLKDTPTQEAPGLDIVRKSNWEQCCMPPR</sequence>
<organism evidence="1 2">
    <name type="scientific">Entomophthora muscae</name>
    <dbReference type="NCBI Taxonomy" id="34485"/>
    <lineage>
        <taxon>Eukaryota</taxon>
        <taxon>Fungi</taxon>
        <taxon>Fungi incertae sedis</taxon>
        <taxon>Zoopagomycota</taxon>
        <taxon>Entomophthoromycotina</taxon>
        <taxon>Entomophthoromycetes</taxon>
        <taxon>Entomophthorales</taxon>
        <taxon>Entomophthoraceae</taxon>
        <taxon>Entomophthora</taxon>
    </lineage>
</organism>
<feature type="non-terminal residue" evidence="1">
    <location>
        <position position="1"/>
    </location>
</feature>
<dbReference type="Proteomes" id="UP001165960">
    <property type="component" value="Unassembled WGS sequence"/>
</dbReference>
<name>A0ACC2SYR8_9FUNG</name>
<comment type="caution">
    <text evidence="1">The sequence shown here is derived from an EMBL/GenBank/DDBJ whole genome shotgun (WGS) entry which is preliminary data.</text>
</comment>
<dbReference type="EMBL" id="QTSX02004144">
    <property type="protein sequence ID" value="KAJ9067437.1"/>
    <property type="molecule type" value="Genomic_DNA"/>
</dbReference>
<protein>
    <submittedName>
        <fullName evidence="1">Uncharacterized protein</fullName>
    </submittedName>
</protein>
<accession>A0ACC2SYR8</accession>
<reference evidence="1" key="1">
    <citation type="submission" date="2022-04" db="EMBL/GenBank/DDBJ databases">
        <title>Genome of the entomopathogenic fungus Entomophthora muscae.</title>
        <authorList>
            <person name="Elya C."/>
            <person name="Lovett B.R."/>
            <person name="Lee E."/>
            <person name="Macias A.M."/>
            <person name="Hajek A.E."/>
            <person name="De Bivort B.L."/>
            <person name="Kasson M.T."/>
            <person name="De Fine Licht H.H."/>
            <person name="Stajich J.E."/>
        </authorList>
    </citation>
    <scope>NUCLEOTIDE SEQUENCE</scope>
    <source>
        <strain evidence="1">Berkeley</strain>
    </source>
</reference>
<evidence type="ECO:0000313" key="2">
    <source>
        <dbReference type="Proteomes" id="UP001165960"/>
    </source>
</evidence>